<proteinExistence type="predicted"/>
<name>A0A7Z9D554_9MICC</name>
<sequence length="308" mass="34700">MTDVGYSWFIGKLTEDPRTVETITITYPNYLLLLAEMRDDIASLENIATALEAISRITASIQHGQEITPDYRADLLDPTWESDFIRILTRYNNFAQLWNSHKFEVPGYVPVHGLDHDAQGPETDVLMQKLSKLIAFIFELTQGLKEHGYHLPEFPNTQEALAEQEIVASLPGTKDHTEEISDGTEQIQQRTEEALKKVLDLEAQNSSKPNLYPLNSTGTRFENQSIDQAWVQAHGSDMVKAVKDASDWSLENFMLTLIAGKEPSLQQYRFSPYTESRLLSAALCSVMDSVDKAGMTEVVRSGMTHMVE</sequence>
<dbReference type="EMBL" id="LR134479">
    <property type="protein sequence ID" value="VEI23342.1"/>
    <property type="molecule type" value="Genomic_DNA"/>
</dbReference>
<protein>
    <submittedName>
        <fullName evidence="1">Uncharacterized protein</fullName>
    </submittedName>
</protein>
<evidence type="ECO:0000313" key="2">
    <source>
        <dbReference type="Proteomes" id="UP000282386"/>
    </source>
</evidence>
<evidence type="ECO:0000313" key="1">
    <source>
        <dbReference type="EMBL" id="VEI23342.1"/>
    </source>
</evidence>
<reference evidence="1 2" key="1">
    <citation type="submission" date="2018-12" db="EMBL/GenBank/DDBJ databases">
        <authorList>
            <consortium name="Pathogen Informatics"/>
        </authorList>
    </citation>
    <scope>NUCLEOTIDE SEQUENCE [LARGE SCALE GENOMIC DNA]</scope>
    <source>
        <strain evidence="1 2">NCTC10207</strain>
    </source>
</reference>
<organism evidence="1 2">
    <name type="scientific">Rothia aeria</name>
    <dbReference type="NCBI Taxonomy" id="172042"/>
    <lineage>
        <taxon>Bacteria</taxon>
        <taxon>Bacillati</taxon>
        <taxon>Actinomycetota</taxon>
        <taxon>Actinomycetes</taxon>
        <taxon>Micrococcales</taxon>
        <taxon>Micrococcaceae</taxon>
        <taxon>Rothia</taxon>
    </lineage>
</organism>
<gene>
    <name evidence="1" type="ORF">NCTC10207_01449</name>
</gene>
<dbReference type="AlphaFoldDB" id="A0A7Z9D554"/>
<accession>A0A7Z9D554</accession>
<dbReference type="Proteomes" id="UP000282386">
    <property type="component" value="Chromosome"/>
</dbReference>
<dbReference type="RefSeq" id="WP_232018524.1">
    <property type="nucleotide sequence ID" value="NZ_CAURCD010000008.1"/>
</dbReference>